<comment type="caution">
    <text evidence="1">The sequence shown here is derived from an EMBL/GenBank/DDBJ whole genome shotgun (WGS) entry which is preliminary data.</text>
</comment>
<name>A0A5B7CNS1_PORTR</name>
<proteinExistence type="predicted"/>
<evidence type="ECO:0000313" key="1">
    <source>
        <dbReference type="EMBL" id="MPC11357.1"/>
    </source>
</evidence>
<protein>
    <submittedName>
        <fullName evidence="1">Uncharacterized protein</fullName>
    </submittedName>
</protein>
<keyword evidence="2" id="KW-1185">Reference proteome</keyword>
<sequence length="81" mass="9108">MVYSTRLESWPCGTMRALGFEGLQAHGFESCPRSECRREWCSRRPRLLVGQVGRGQRTGFGRREGATVKKIGFSTGCSSYM</sequence>
<reference evidence="1 2" key="1">
    <citation type="submission" date="2019-05" db="EMBL/GenBank/DDBJ databases">
        <title>Another draft genome of Portunus trituberculatus and its Hox gene families provides insights of decapod evolution.</title>
        <authorList>
            <person name="Jeong J.-H."/>
            <person name="Song I."/>
            <person name="Kim S."/>
            <person name="Choi T."/>
            <person name="Kim D."/>
            <person name="Ryu S."/>
            <person name="Kim W."/>
        </authorList>
    </citation>
    <scope>NUCLEOTIDE SEQUENCE [LARGE SCALE GENOMIC DNA]</scope>
    <source>
        <tissue evidence="1">Muscle</tissue>
    </source>
</reference>
<dbReference type="AlphaFoldDB" id="A0A5B7CNS1"/>
<dbReference type="Proteomes" id="UP000324222">
    <property type="component" value="Unassembled WGS sequence"/>
</dbReference>
<accession>A0A5B7CNS1</accession>
<evidence type="ECO:0000313" key="2">
    <source>
        <dbReference type="Proteomes" id="UP000324222"/>
    </source>
</evidence>
<dbReference type="EMBL" id="VSRR010000159">
    <property type="protein sequence ID" value="MPC11357.1"/>
    <property type="molecule type" value="Genomic_DNA"/>
</dbReference>
<gene>
    <name evidence="1" type="ORF">E2C01_004018</name>
</gene>
<organism evidence="1 2">
    <name type="scientific">Portunus trituberculatus</name>
    <name type="common">Swimming crab</name>
    <name type="synonym">Neptunus trituberculatus</name>
    <dbReference type="NCBI Taxonomy" id="210409"/>
    <lineage>
        <taxon>Eukaryota</taxon>
        <taxon>Metazoa</taxon>
        <taxon>Ecdysozoa</taxon>
        <taxon>Arthropoda</taxon>
        <taxon>Crustacea</taxon>
        <taxon>Multicrustacea</taxon>
        <taxon>Malacostraca</taxon>
        <taxon>Eumalacostraca</taxon>
        <taxon>Eucarida</taxon>
        <taxon>Decapoda</taxon>
        <taxon>Pleocyemata</taxon>
        <taxon>Brachyura</taxon>
        <taxon>Eubrachyura</taxon>
        <taxon>Portunoidea</taxon>
        <taxon>Portunidae</taxon>
        <taxon>Portuninae</taxon>
        <taxon>Portunus</taxon>
    </lineage>
</organism>